<dbReference type="Proteomes" id="UP001156601">
    <property type="component" value="Unassembled WGS sequence"/>
</dbReference>
<dbReference type="InterPro" id="IPR011041">
    <property type="entry name" value="Quinoprot_gluc/sorb_DH_b-prop"/>
</dbReference>
<evidence type="ECO:0000313" key="3">
    <source>
        <dbReference type="EMBL" id="GLR71146.1"/>
    </source>
</evidence>
<organism evidence="3 4">
    <name type="scientific">Agaribacter marinus</name>
    <dbReference type="NCBI Taxonomy" id="1431249"/>
    <lineage>
        <taxon>Bacteria</taxon>
        <taxon>Pseudomonadati</taxon>
        <taxon>Pseudomonadota</taxon>
        <taxon>Gammaproteobacteria</taxon>
        <taxon>Alteromonadales</taxon>
        <taxon>Alteromonadaceae</taxon>
        <taxon>Agaribacter</taxon>
    </lineage>
</organism>
<dbReference type="PROSITE" id="PS51257">
    <property type="entry name" value="PROKAR_LIPOPROTEIN"/>
    <property type="match status" value="1"/>
</dbReference>
<dbReference type="InterPro" id="IPR006644">
    <property type="entry name" value="Cadg"/>
</dbReference>
<dbReference type="PANTHER" id="PTHR19328">
    <property type="entry name" value="HEDGEHOG-INTERACTING PROTEIN"/>
    <property type="match status" value="1"/>
</dbReference>
<feature type="signal peptide" evidence="1">
    <location>
        <begin position="1"/>
        <end position="23"/>
    </location>
</feature>
<comment type="caution">
    <text evidence="3">The sequence shown here is derived from an EMBL/GenBank/DDBJ whole genome shotgun (WGS) entry which is preliminary data.</text>
</comment>
<protein>
    <recommendedName>
        <fullName evidence="2">Dystroglycan-type cadherin-like domain-containing protein</fullName>
    </recommendedName>
</protein>
<gene>
    <name evidence="3" type="ORF">GCM10007852_20540</name>
</gene>
<dbReference type="InterPro" id="IPR015919">
    <property type="entry name" value="Cadherin-like_sf"/>
</dbReference>
<reference evidence="3" key="2">
    <citation type="submission" date="2023-01" db="EMBL/GenBank/DDBJ databases">
        <title>Draft genome sequence of Agaribacter marinus strain NBRC 110023.</title>
        <authorList>
            <person name="Sun Q."/>
            <person name="Mori K."/>
        </authorList>
    </citation>
    <scope>NUCLEOTIDE SEQUENCE</scope>
    <source>
        <strain evidence="3">NBRC 110023</strain>
    </source>
</reference>
<proteinExistence type="predicted"/>
<dbReference type="GO" id="GO:0016020">
    <property type="term" value="C:membrane"/>
    <property type="evidence" value="ECO:0007669"/>
    <property type="project" value="InterPro"/>
</dbReference>
<dbReference type="AlphaFoldDB" id="A0AA37WHJ7"/>
<dbReference type="PANTHER" id="PTHR19328:SF13">
    <property type="entry name" value="HIPL1 PROTEIN"/>
    <property type="match status" value="1"/>
</dbReference>
<keyword evidence="1" id="KW-0732">Signal</keyword>
<evidence type="ECO:0000256" key="1">
    <source>
        <dbReference type="SAM" id="SignalP"/>
    </source>
</evidence>
<dbReference type="InterPro" id="IPR012938">
    <property type="entry name" value="Glc/Sorbosone_DH"/>
</dbReference>
<dbReference type="EMBL" id="BSOT01000005">
    <property type="protein sequence ID" value="GLR71146.1"/>
    <property type="molecule type" value="Genomic_DNA"/>
</dbReference>
<reference evidence="3" key="1">
    <citation type="journal article" date="2014" name="Int. J. Syst. Evol. Microbiol.">
        <title>Complete genome sequence of Corynebacterium casei LMG S-19264T (=DSM 44701T), isolated from a smear-ripened cheese.</title>
        <authorList>
            <consortium name="US DOE Joint Genome Institute (JGI-PGF)"/>
            <person name="Walter F."/>
            <person name="Albersmeier A."/>
            <person name="Kalinowski J."/>
            <person name="Ruckert C."/>
        </authorList>
    </citation>
    <scope>NUCLEOTIDE SEQUENCE</scope>
    <source>
        <strain evidence="3">NBRC 110023</strain>
    </source>
</reference>
<feature type="chain" id="PRO_5041296605" description="Dystroglycan-type cadherin-like domain-containing protein" evidence="1">
    <location>
        <begin position="24"/>
        <end position="919"/>
    </location>
</feature>
<evidence type="ECO:0000259" key="2">
    <source>
        <dbReference type="SMART" id="SM00736"/>
    </source>
</evidence>
<feature type="domain" description="Dystroglycan-type cadherin-like" evidence="2">
    <location>
        <begin position="143"/>
        <end position="237"/>
    </location>
</feature>
<dbReference type="Gene3D" id="2.60.40.10">
    <property type="entry name" value="Immunoglobulins"/>
    <property type="match status" value="2"/>
</dbReference>
<evidence type="ECO:0000313" key="4">
    <source>
        <dbReference type="Proteomes" id="UP001156601"/>
    </source>
</evidence>
<dbReference type="Gene3D" id="2.120.10.30">
    <property type="entry name" value="TolB, C-terminal domain"/>
    <property type="match status" value="1"/>
</dbReference>
<dbReference type="RefSeq" id="WP_284217445.1">
    <property type="nucleotide sequence ID" value="NZ_BSOT01000005.1"/>
</dbReference>
<dbReference type="InterPro" id="IPR013783">
    <property type="entry name" value="Ig-like_fold"/>
</dbReference>
<keyword evidence="4" id="KW-1185">Reference proteome</keyword>
<sequence length="919" mass="100977">MNKLTTARNFAFLLLLGILLLQSCGNSEKNSVSQTAAPELPSVVNQVPVLNIKSEDLSYYVDTEFSIQPFAQEGKFTDPENQTLTFDVKISPEVDYIQFSDGVLSGAVPSASSFDITLSATDDGGLTVSDMFTLSILPNSAPVVASPISNLNTFVGASFTLDVSQDNTVFFDADNEQLTYSVEVSPELKISQVDGSHYTFEPTSEGIYKVLIKATDQAGKTATQEFTLSIDEAAQCHSFGLPSISKNLTLENAFDDRKFGVPTELVFDGRDAIIASRNGNIVKVFEDGSGKLLGRLSSELGVISINDLEGSQQAGITSIALAPTYIGNYIFVAVNGRDSGSDEVSSRVVRYEYTGDSIVVDSRQLVLEVKQTTVWHHMGKLLFGSDGYLYVGLGDGGARVGDKYGQGAQDLNDLRGSILRIDVSELPYKIPSDNPFVGMNVKQEIFAYGLRNPWRFSVDSLTNEIWIGDVGSSKWEEINVLKAGANYGWPFYEGREEFLCPDSGCDENSVEFPEHQYSRDLGVAIIGGLVYRGEAIPELYGSYIFGDYVSKTIYALKRGLGGEYEIEAIAGQGPGLGPASFSAGPDKELFFVQRNSNIFKLVQGAETALSEKQIPAFLSDSGCVNMLSPFDEFGQVYAYDVNAPLWSDNADKHRFISLPEATSVKEVAGQYSYPNGSVLVKTFSFGGKPHETRLMVKHGEGWGGYTYRWDWDKYEANLLYDGFTEKLEDDLTWSYPSRSTCFQCHTSVANRVLGFEPMQLSKRTEDGNNQLNHLINEGILDSESISMPNNMLSNISDTSKSLTERFKSYVDANCSFCHQPNGPASSDIDFRYATPLVDMNVCNVNAEIMLQDHPSVSKVIDTSDFTNSVVYWRVNTNGNGKMPPVGRERIDEEFVELVKNWHLIEAGACASVAEQNMPK</sequence>
<dbReference type="Pfam" id="PF07995">
    <property type="entry name" value="GSDH"/>
    <property type="match status" value="1"/>
</dbReference>
<name>A0AA37WHJ7_9ALTE</name>
<dbReference type="SUPFAM" id="SSF49313">
    <property type="entry name" value="Cadherin-like"/>
    <property type="match status" value="1"/>
</dbReference>
<dbReference type="SMART" id="SM00736">
    <property type="entry name" value="CADG"/>
    <property type="match status" value="2"/>
</dbReference>
<accession>A0AA37WHJ7</accession>
<dbReference type="GO" id="GO:0005509">
    <property type="term" value="F:calcium ion binding"/>
    <property type="evidence" value="ECO:0007669"/>
    <property type="project" value="InterPro"/>
</dbReference>
<dbReference type="InterPro" id="IPR011042">
    <property type="entry name" value="6-blade_b-propeller_TolB-like"/>
</dbReference>
<dbReference type="SUPFAM" id="SSF50952">
    <property type="entry name" value="Soluble quinoprotein glucose dehydrogenase"/>
    <property type="match status" value="1"/>
</dbReference>
<feature type="domain" description="Dystroglycan-type cadherin-like" evidence="2">
    <location>
        <begin position="49"/>
        <end position="142"/>
    </location>
</feature>